<dbReference type="Gene3D" id="3.30.9.10">
    <property type="entry name" value="D-Amino Acid Oxidase, subunit A, domain 2"/>
    <property type="match status" value="1"/>
</dbReference>
<accession>A0A3D8JXQ8</accession>
<dbReference type="Proteomes" id="UP000256838">
    <property type="component" value="Unassembled WGS sequence"/>
</dbReference>
<evidence type="ECO:0000313" key="4">
    <source>
        <dbReference type="EMBL" id="RDU97405.1"/>
    </source>
</evidence>
<dbReference type="GO" id="GO:0016491">
    <property type="term" value="F:oxidoreductase activity"/>
    <property type="evidence" value="ECO:0007669"/>
    <property type="project" value="UniProtKB-KW"/>
</dbReference>
<dbReference type="AlphaFoldDB" id="A0A3D8JXQ8"/>
<organism evidence="4 5">
    <name type="scientific">Trinickia dinghuensis</name>
    <dbReference type="NCBI Taxonomy" id="2291023"/>
    <lineage>
        <taxon>Bacteria</taxon>
        <taxon>Pseudomonadati</taxon>
        <taxon>Pseudomonadota</taxon>
        <taxon>Betaproteobacteria</taxon>
        <taxon>Burkholderiales</taxon>
        <taxon>Burkholderiaceae</taxon>
        <taxon>Trinickia</taxon>
    </lineage>
</organism>
<dbReference type="PANTHER" id="PTHR13847:SF287">
    <property type="entry name" value="FAD-DEPENDENT OXIDOREDUCTASE DOMAIN-CONTAINING PROTEIN 1"/>
    <property type="match status" value="1"/>
</dbReference>
<proteinExistence type="predicted"/>
<sequence length="399" mass="41554">MSTAKGSGAHIIVVGAGIVGASAAYFLTQAGHAVTVIDADTPMAGASGASDGAVSVGSKKPGFLMQVAQRARDLYVELQRDGVLSGLFYSRPTYLFARNALEAEVLSLHATDLVDAGVRVDRLSTDELAHRIPGLSRSIVSAVSVPDDGHALGYQVVERMLRLAAPRIIRHAAVRSVRIEHGRAIGVETDAGFMGADAVLIAAGLGSKALLGLGEILRPRKGQIVITDRAADNQAAFDGQLMSASYLAAKRDVSASKRDPISLVIDPLLTGQFLIGGTREDGLGDGETTINYVSGMLRQAVDIYPSLEQRRVIRTFAGVRTATVDGIPIVGAHPHHAALTIATGFEGDGICLGPLMGRLAAEIVMGKPCSLDIGISPLSPSRFSAAVGLAQPSPTAQQR</sequence>
<dbReference type="EMBL" id="QRGA01000010">
    <property type="protein sequence ID" value="RDU97405.1"/>
    <property type="molecule type" value="Genomic_DNA"/>
</dbReference>
<keyword evidence="1" id="KW-0560">Oxidoreductase</keyword>
<dbReference type="SUPFAM" id="SSF54373">
    <property type="entry name" value="FAD-linked reductases, C-terminal domain"/>
    <property type="match status" value="1"/>
</dbReference>
<dbReference type="InterPro" id="IPR036188">
    <property type="entry name" value="FAD/NAD-bd_sf"/>
</dbReference>
<feature type="transmembrane region" description="Helical" evidence="2">
    <location>
        <begin position="7"/>
        <end position="27"/>
    </location>
</feature>
<dbReference type="RefSeq" id="WP_115535218.1">
    <property type="nucleotide sequence ID" value="NZ_QRGA01000010.1"/>
</dbReference>
<evidence type="ECO:0000313" key="5">
    <source>
        <dbReference type="Proteomes" id="UP000256838"/>
    </source>
</evidence>
<evidence type="ECO:0000256" key="1">
    <source>
        <dbReference type="ARBA" id="ARBA00023002"/>
    </source>
</evidence>
<protein>
    <submittedName>
        <fullName evidence="4">FAD-binding oxidoreductase</fullName>
    </submittedName>
</protein>
<keyword evidence="2" id="KW-0812">Transmembrane</keyword>
<dbReference type="Gene3D" id="3.50.50.60">
    <property type="entry name" value="FAD/NAD(P)-binding domain"/>
    <property type="match status" value="1"/>
</dbReference>
<name>A0A3D8JXQ8_9BURK</name>
<evidence type="ECO:0000256" key="2">
    <source>
        <dbReference type="SAM" id="Phobius"/>
    </source>
</evidence>
<dbReference type="Pfam" id="PF01266">
    <property type="entry name" value="DAO"/>
    <property type="match status" value="1"/>
</dbReference>
<keyword evidence="2" id="KW-1133">Transmembrane helix</keyword>
<dbReference type="InterPro" id="IPR006076">
    <property type="entry name" value="FAD-dep_OxRdtase"/>
</dbReference>
<keyword evidence="2" id="KW-0472">Membrane</keyword>
<feature type="domain" description="FAD dependent oxidoreductase" evidence="3">
    <location>
        <begin position="11"/>
        <end position="362"/>
    </location>
</feature>
<dbReference type="PANTHER" id="PTHR13847">
    <property type="entry name" value="SARCOSINE DEHYDROGENASE-RELATED"/>
    <property type="match status" value="1"/>
</dbReference>
<dbReference type="SUPFAM" id="SSF51905">
    <property type="entry name" value="FAD/NAD(P)-binding domain"/>
    <property type="match status" value="1"/>
</dbReference>
<reference evidence="4 5" key="1">
    <citation type="submission" date="2018-08" db="EMBL/GenBank/DDBJ databases">
        <title>Paraburkholderia sp. DHOM06 isolated from forest soil.</title>
        <authorList>
            <person name="Gao Z.-H."/>
            <person name="Qiu L.-H."/>
        </authorList>
    </citation>
    <scope>NUCLEOTIDE SEQUENCE [LARGE SCALE GENOMIC DNA]</scope>
    <source>
        <strain evidence="4 5">DHOM06</strain>
    </source>
</reference>
<dbReference type="OrthoDB" id="9806257at2"/>
<gene>
    <name evidence="4" type="ORF">DWV00_19515</name>
</gene>
<evidence type="ECO:0000259" key="3">
    <source>
        <dbReference type="Pfam" id="PF01266"/>
    </source>
</evidence>
<comment type="caution">
    <text evidence="4">The sequence shown here is derived from an EMBL/GenBank/DDBJ whole genome shotgun (WGS) entry which is preliminary data.</text>
</comment>
<dbReference type="GO" id="GO:0005737">
    <property type="term" value="C:cytoplasm"/>
    <property type="evidence" value="ECO:0007669"/>
    <property type="project" value="TreeGrafter"/>
</dbReference>
<keyword evidence="5" id="KW-1185">Reference proteome</keyword>